<sequence>MRWLLGISLCGISTSLCSFLYTPGLLSMMGLRLLLLYLLGVFLCALFVFFVSPNLKPRITCYLNVISLSKYFWDFCRECTPCCSGLIFGRFSMILMIRNWIVIERICYLLLSMLLFISFGKPGMIDYSETTLKASLPLFLKSRGLYISRLSGKIASRICSLDLCLFAVEG</sequence>
<keyword evidence="1" id="KW-0812">Transmembrane</keyword>
<dbReference type="AlphaFoldDB" id="A0A2I0VWF0"/>
<keyword evidence="3" id="KW-1185">Reference proteome</keyword>
<name>A0A2I0VWF0_9ASPA</name>
<protein>
    <submittedName>
        <fullName evidence="2">Uncharacterized protein</fullName>
    </submittedName>
</protein>
<evidence type="ECO:0000313" key="2">
    <source>
        <dbReference type="EMBL" id="PKU67725.1"/>
    </source>
</evidence>
<dbReference type="EMBL" id="KZ503168">
    <property type="protein sequence ID" value="PKU67725.1"/>
    <property type="molecule type" value="Genomic_DNA"/>
</dbReference>
<feature type="transmembrane region" description="Helical" evidence="1">
    <location>
        <begin position="100"/>
        <end position="119"/>
    </location>
</feature>
<accession>A0A2I0VWF0</accession>
<organism evidence="2 3">
    <name type="scientific">Dendrobium catenatum</name>
    <dbReference type="NCBI Taxonomy" id="906689"/>
    <lineage>
        <taxon>Eukaryota</taxon>
        <taxon>Viridiplantae</taxon>
        <taxon>Streptophyta</taxon>
        <taxon>Embryophyta</taxon>
        <taxon>Tracheophyta</taxon>
        <taxon>Spermatophyta</taxon>
        <taxon>Magnoliopsida</taxon>
        <taxon>Liliopsida</taxon>
        <taxon>Asparagales</taxon>
        <taxon>Orchidaceae</taxon>
        <taxon>Epidendroideae</taxon>
        <taxon>Malaxideae</taxon>
        <taxon>Dendrobiinae</taxon>
        <taxon>Dendrobium</taxon>
    </lineage>
</organism>
<feature type="transmembrane region" description="Helical" evidence="1">
    <location>
        <begin position="33"/>
        <end position="51"/>
    </location>
</feature>
<keyword evidence="1" id="KW-1133">Transmembrane helix</keyword>
<evidence type="ECO:0000256" key="1">
    <source>
        <dbReference type="SAM" id="Phobius"/>
    </source>
</evidence>
<proteinExistence type="predicted"/>
<keyword evidence="1" id="KW-0472">Membrane</keyword>
<dbReference type="Proteomes" id="UP000233837">
    <property type="component" value="Unassembled WGS sequence"/>
</dbReference>
<gene>
    <name evidence="2" type="ORF">MA16_Dca013755</name>
</gene>
<reference evidence="2 3" key="1">
    <citation type="journal article" date="2016" name="Sci. Rep.">
        <title>The Dendrobium catenatum Lindl. genome sequence provides insights into polysaccharide synthase, floral development and adaptive evolution.</title>
        <authorList>
            <person name="Zhang G.Q."/>
            <person name="Xu Q."/>
            <person name="Bian C."/>
            <person name="Tsai W.C."/>
            <person name="Yeh C.M."/>
            <person name="Liu K.W."/>
            <person name="Yoshida K."/>
            <person name="Zhang L.S."/>
            <person name="Chang S.B."/>
            <person name="Chen F."/>
            <person name="Shi Y."/>
            <person name="Su Y.Y."/>
            <person name="Zhang Y.Q."/>
            <person name="Chen L.J."/>
            <person name="Yin Y."/>
            <person name="Lin M."/>
            <person name="Huang H."/>
            <person name="Deng H."/>
            <person name="Wang Z.W."/>
            <person name="Zhu S.L."/>
            <person name="Zhao X."/>
            <person name="Deng C."/>
            <person name="Niu S.C."/>
            <person name="Huang J."/>
            <person name="Wang M."/>
            <person name="Liu G.H."/>
            <person name="Yang H.J."/>
            <person name="Xiao X.J."/>
            <person name="Hsiao Y.Y."/>
            <person name="Wu W.L."/>
            <person name="Chen Y.Y."/>
            <person name="Mitsuda N."/>
            <person name="Ohme-Takagi M."/>
            <person name="Luo Y.B."/>
            <person name="Van de Peer Y."/>
            <person name="Liu Z.J."/>
        </authorList>
    </citation>
    <scope>NUCLEOTIDE SEQUENCE [LARGE SCALE GENOMIC DNA]</scope>
    <source>
        <tissue evidence="2">The whole plant</tissue>
    </source>
</reference>
<evidence type="ECO:0000313" key="3">
    <source>
        <dbReference type="Proteomes" id="UP000233837"/>
    </source>
</evidence>
<reference evidence="2 3" key="2">
    <citation type="journal article" date="2017" name="Nature">
        <title>The Apostasia genome and the evolution of orchids.</title>
        <authorList>
            <person name="Zhang G.Q."/>
            <person name="Liu K.W."/>
            <person name="Li Z."/>
            <person name="Lohaus R."/>
            <person name="Hsiao Y.Y."/>
            <person name="Niu S.C."/>
            <person name="Wang J.Y."/>
            <person name="Lin Y.C."/>
            <person name="Xu Q."/>
            <person name="Chen L.J."/>
            <person name="Yoshida K."/>
            <person name="Fujiwara S."/>
            <person name="Wang Z.W."/>
            <person name="Zhang Y.Q."/>
            <person name="Mitsuda N."/>
            <person name="Wang M."/>
            <person name="Liu G.H."/>
            <person name="Pecoraro L."/>
            <person name="Huang H.X."/>
            <person name="Xiao X.J."/>
            <person name="Lin M."/>
            <person name="Wu X.Y."/>
            <person name="Wu W.L."/>
            <person name="Chen Y.Y."/>
            <person name="Chang S.B."/>
            <person name="Sakamoto S."/>
            <person name="Ohme-Takagi M."/>
            <person name="Yagi M."/>
            <person name="Zeng S.J."/>
            <person name="Shen C.Y."/>
            <person name="Yeh C.M."/>
            <person name="Luo Y.B."/>
            <person name="Tsai W.C."/>
            <person name="Van de Peer Y."/>
            <person name="Liu Z.J."/>
        </authorList>
    </citation>
    <scope>NUCLEOTIDE SEQUENCE [LARGE SCALE GENOMIC DNA]</scope>
    <source>
        <tissue evidence="2">The whole plant</tissue>
    </source>
</reference>